<keyword evidence="3" id="KW-1185">Reference proteome</keyword>
<gene>
    <name evidence="2" type="ORF">JOC94_003873</name>
</gene>
<dbReference type="InterPro" id="IPR052353">
    <property type="entry name" value="Benzoxazolinone_Detox_Enz"/>
</dbReference>
<evidence type="ECO:0000313" key="2">
    <source>
        <dbReference type="EMBL" id="MBM7716849.1"/>
    </source>
</evidence>
<sequence>MKIYSLNVGLPQLVSNQKGQVVKSGIRKKPVASVFLAKNGFQGDDVADKANHGGDDRAVCFYPYEHYEEWNDLVERELSIPAFGENITIAHFPETEACVGDVIEIGEAAVQITHGRIPCAKIDIFNRVNGMFYKVIQTGKTGYFARVLKEGTVTENSPVKLADRLESAMTVAHLNHLFFFDRTNKPELERAVSIPELAEDMRSRLKQLLDKI</sequence>
<comment type="caution">
    <text evidence="2">The sequence shown here is derived from an EMBL/GenBank/DDBJ whole genome shotgun (WGS) entry which is preliminary data.</text>
</comment>
<dbReference type="Pfam" id="PF03475">
    <property type="entry name" value="YiiM_3-alpha"/>
    <property type="match status" value="1"/>
</dbReference>
<dbReference type="RefSeq" id="WP_171974008.1">
    <property type="nucleotide sequence ID" value="NZ_JAFBFH010000034.1"/>
</dbReference>
<name>A0ABS2RB72_9BACI</name>
<dbReference type="EMBL" id="JAFBFH010000034">
    <property type="protein sequence ID" value="MBM7716849.1"/>
    <property type="molecule type" value="Genomic_DNA"/>
</dbReference>
<dbReference type="Pfam" id="PF03473">
    <property type="entry name" value="MOSC"/>
    <property type="match status" value="1"/>
</dbReference>
<feature type="domain" description="MOSC" evidence="1">
    <location>
        <begin position="28"/>
        <end position="162"/>
    </location>
</feature>
<dbReference type="PANTHER" id="PTHR30212:SF2">
    <property type="entry name" value="PROTEIN YIIM"/>
    <property type="match status" value="1"/>
</dbReference>
<organism evidence="2 3">
    <name type="scientific">Siminovitchia thermophila</name>
    <dbReference type="NCBI Taxonomy" id="1245522"/>
    <lineage>
        <taxon>Bacteria</taxon>
        <taxon>Bacillati</taxon>
        <taxon>Bacillota</taxon>
        <taxon>Bacilli</taxon>
        <taxon>Bacillales</taxon>
        <taxon>Bacillaceae</taxon>
        <taxon>Siminovitchia</taxon>
    </lineage>
</organism>
<proteinExistence type="predicted"/>
<evidence type="ECO:0000259" key="1">
    <source>
        <dbReference type="PROSITE" id="PS51340"/>
    </source>
</evidence>
<dbReference type="PANTHER" id="PTHR30212">
    <property type="entry name" value="PROTEIN YIIM"/>
    <property type="match status" value="1"/>
</dbReference>
<dbReference type="InterPro" id="IPR011037">
    <property type="entry name" value="Pyrv_Knase-like_insert_dom_sf"/>
</dbReference>
<dbReference type="Gene3D" id="2.40.33.20">
    <property type="entry name" value="PK beta-barrel domain-like"/>
    <property type="match status" value="1"/>
</dbReference>
<dbReference type="InterPro" id="IPR005302">
    <property type="entry name" value="MoCF_Sase_C"/>
</dbReference>
<dbReference type="InterPro" id="IPR005163">
    <property type="entry name" value="Tri_helical_YiiM-like"/>
</dbReference>
<protein>
    <submittedName>
        <fullName evidence="2">MOSC domain-containing protein YiiM</fullName>
    </submittedName>
</protein>
<dbReference type="PROSITE" id="PS51340">
    <property type="entry name" value="MOSC"/>
    <property type="match status" value="1"/>
</dbReference>
<dbReference type="SUPFAM" id="SSF50800">
    <property type="entry name" value="PK beta-barrel domain-like"/>
    <property type="match status" value="1"/>
</dbReference>
<evidence type="ECO:0000313" key="3">
    <source>
        <dbReference type="Proteomes" id="UP000823485"/>
    </source>
</evidence>
<reference evidence="2 3" key="1">
    <citation type="submission" date="2021-01" db="EMBL/GenBank/DDBJ databases">
        <title>Genomic Encyclopedia of Type Strains, Phase IV (KMG-IV): sequencing the most valuable type-strain genomes for metagenomic binning, comparative biology and taxonomic classification.</title>
        <authorList>
            <person name="Goeker M."/>
        </authorList>
    </citation>
    <scope>NUCLEOTIDE SEQUENCE [LARGE SCALE GENOMIC DNA]</scope>
    <source>
        <strain evidence="2 3">DSM 105453</strain>
    </source>
</reference>
<accession>A0ABS2RB72</accession>
<dbReference type="Proteomes" id="UP000823485">
    <property type="component" value="Unassembled WGS sequence"/>
</dbReference>